<gene>
    <name evidence="16" type="ORF">CM240_1941</name>
</gene>
<keyword evidence="9" id="KW-0067">ATP-binding</keyword>
<dbReference type="NCBIfam" id="TIGR00229">
    <property type="entry name" value="sensory_box"/>
    <property type="match status" value="1"/>
</dbReference>
<dbReference type="InterPro" id="IPR000014">
    <property type="entry name" value="PAS"/>
</dbReference>
<evidence type="ECO:0000256" key="5">
    <source>
        <dbReference type="ARBA" id="ARBA00022553"/>
    </source>
</evidence>
<dbReference type="SUPFAM" id="SSF55785">
    <property type="entry name" value="PYP-like sensor domain (PAS domain)"/>
    <property type="match status" value="1"/>
</dbReference>
<dbReference type="SMART" id="SM00091">
    <property type="entry name" value="PAS"/>
    <property type="match status" value="1"/>
</dbReference>
<evidence type="ECO:0000256" key="9">
    <source>
        <dbReference type="ARBA" id="ARBA00022840"/>
    </source>
</evidence>
<dbReference type="HOGENOM" id="CLU_000445_89_2_9"/>
<evidence type="ECO:0000256" key="11">
    <source>
        <dbReference type="ARBA" id="ARBA00023136"/>
    </source>
</evidence>
<dbReference type="SMART" id="SM00388">
    <property type="entry name" value="HisKA"/>
    <property type="match status" value="1"/>
</dbReference>
<evidence type="ECO:0000256" key="4">
    <source>
        <dbReference type="ARBA" id="ARBA00022475"/>
    </source>
</evidence>
<dbReference type="Pfam" id="PF00512">
    <property type="entry name" value="HisKA"/>
    <property type="match status" value="1"/>
</dbReference>
<keyword evidence="12" id="KW-0812">Transmembrane</keyword>
<dbReference type="STRING" id="1216932.CM240_1941"/>
<dbReference type="InterPro" id="IPR005467">
    <property type="entry name" value="His_kinase_dom"/>
</dbReference>
<dbReference type="PANTHER" id="PTHR45453:SF1">
    <property type="entry name" value="PHOSPHATE REGULON SENSOR PROTEIN PHOR"/>
    <property type="match status" value="1"/>
</dbReference>
<dbReference type="Pfam" id="PF13188">
    <property type="entry name" value="PAS_8"/>
    <property type="match status" value="1"/>
</dbReference>
<dbReference type="Pfam" id="PF02518">
    <property type="entry name" value="HATPase_c"/>
    <property type="match status" value="1"/>
</dbReference>
<dbReference type="CDD" id="cd00082">
    <property type="entry name" value="HisKA"/>
    <property type="match status" value="1"/>
</dbReference>
<dbReference type="FunFam" id="1.10.287.130:FF:000008">
    <property type="entry name" value="Two-component sensor histidine kinase"/>
    <property type="match status" value="1"/>
</dbReference>
<accession>W6RZQ4</accession>
<dbReference type="InterPro" id="IPR004358">
    <property type="entry name" value="Sig_transdc_His_kin-like_C"/>
</dbReference>
<evidence type="ECO:0000313" key="17">
    <source>
        <dbReference type="Proteomes" id="UP000019426"/>
    </source>
</evidence>
<dbReference type="KEGG" id="clt:CM240_1941"/>
<proteinExistence type="predicted"/>
<dbReference type="Gene3D" id="1.10.287.130">
    <property type="match status" value="1"/>
</dbReference>
<dbReference type="PROSITE" id="PS50112">
    <property type="entry name" value="PAS"/>
    <property type="match status" value="1"/>
</dbReference>
<evidence type="ECO:0000256" key="10">
    <source>
        <dbReference type="ARBA" id="ARBA00023012"/>
    </source>
</evidence>
<dbReference type="GO" id="GO:0004721">
    <property type="term" value="F:phosphoprotein phosphatase activity"/>
    <property type="evidence" value="ECO:0007669"/>
    <property type="project" value="TreeGrafter"/>
</dbReference>
<dbReference type="InterPro" id="IPR003660">
    <property type="entry name" value="HAMP_dom"/>
</dbReference>
<dbReference type="EMBL" id="HG917868">
    <property type="protein sequence ID" value="CDM69099.1"/>
    <property type="molecule type" value="Genomic_DNA"/>
</dbReference>
<dbReference type="Pfam" id="PF00672">
    <property type="entry name" value="HAMP"/>
    <property type="match status" value="1"/>
</dbReference>
<dbReference type="PANTHER" id="PTHR45453">
    <property type="entry name" value="PHOSPHATE REGULON SENSOR PROTEIN PHOR"/>
    <property type="match status" value="1"/>
</dbReference>
<evidence type="ECO:0000256" key="2">
    <source>
        <dbReference type="ARBA" id="ARBA00004236"/>
    </source>
</evidence>
<sequence>MKKKLSIYFISILMITTGFLSSILYIGSNYVVQKNEEKNLKNINGLLCKVAEENEGKNFSDIFDPIMKEREQRLTIIGKNGDVLYDSKNDIKELENHNDRPEVINARKNGEARSIRLSDSDNEQTIYVAKLIKDDIVVRLSMQNVSLKTINNVFLKYYLYTFVIISLISVIISMKLSNIFIVPIKDLEATTSRVAKGDFERKVKVYSNDEVGQLATTFNYMSEQLNKLLQELNEKQTKLEAILKSMDSGVIAIDREEKIIMINPYCEKIFGIKQDIIGENIITAIRDADLYAVFKDSTTDVKEIKVYYPKEREFRIKTTEIINGYEVIGKVAVLQDITDIRRLENMRSQFVANVSHELKTPLTSIKGFAETLRIVEDKETKERFLDIINGEADRLTTLINDILTLSDLEQAKEMNNEDVDVNNIIESVYMMLKPLAEKKNISITKELIGTPVIEGDANKFKQMLINLVENAIKYTEDDGDVKIITNVINEKVIIKVQDNGIGISEEHIPRLFERFYRVDKARSREKGGTGLGLAIVKYIVINLGGTIKVESKIHEGTTFTTEFNTK</sequence>
<feature type="transmembrane region" description="Helical" evidence="12">
    <location>
        <begin position="6"/>
        <end position="32"/>
    </location>
</feature>
<keyword evidence="10" id="KW-0902">Two-component regulatory system</keyword>
<comment type="subcellular location">
    <subcellularLocation>
        <location evidence="2">Cell membrane</location>
    </subcellularLocation>
</comment>
<dbReference type="InterPro" id="IPR003661">
    <property type="entry name" value="HisK_dim/P_dom"/>
</dbReference>
<dbReference type="PROSITE" id="PS50109">
    <property type="entry name" value="HIS_KIN"/>
    <property type="match status" value="1"/>
</dbReference>
<feature type="transmembrane region" description="Helical" evidence="12">
    <location>
        <begin position="157"/>
        <end position="176"/>
    </location>
</feature>
<dbReference type="InterPro" id="IPR050351">
    <property type="entry name" value="BphY/WalK/GraS-like"/>
</dbReference>
<dbReference type="Proteomes" id="UP000019426">
    <property type="component" value="Chromosome M2/40_rep1"/>
</dbReference>
<keyword evidence="17" id="KW-1185">Reference proteome</keyword>
<evidence type="ECO:0000256" key="7">
    <source>
        <dbReference type="ARBA" id="ARBA00022741"/>
    </source>
</evidence>
<dbReference type="PROSITE" id="PS50885">
    <property type="entry name" value="HAMP"/>
    <property type="match status" value="1"/>
</dbReference>
<dbReference type="AlphaFoldDB" id="W6RZQ4"/>
<keyword evidence="12" id="KW-1133">Transmembrane helix</keyword>
<dbReference type="GO" id="GO:0016036">
    <property type="term" value="P:cellular response to phosphate starvation"/>
    <property type="evidence" value="ECO:0007669"/>
    <property type="project" value="TreeGrafter"/>
</dbReference>
<dbReference type="Gene3D" id="3.30.450.20">
    <property type="entry name" value="PAS domain"/>
    <property type="match status" value="1"/>
</dbReference>
<evidence type="ECO:0000259" key="13">
    <source>
        <dbReference type="PROSITE" id="PS50109"/>
    </source>
</evidence>
<dbReference type="InterPro" id="IPR036890">
    <property type="entry name" value="HATPase_C_sf"/>
</dbReference>
<evidence type="ECO:0000259" key="14">
    <source>
        <dbReference type="PROSITE" id="PS50112"/>
    </source>
</evidence>
<dbReference type="RefSeq" id="WP_044038779.1">
    <property type="nucleotide sequence ID" value="NZ_HG917868.1"/>
</dbReference>
<dbReference type="PRINTS" id="PR00344">
    <property type="entry name" value="BCTRLSENSOR"/>
</dbReference>
<dbReference type="FunFam" id="3.30.565.10:FF:000023">
    <property type="entry name" value="PAS domain-containing sensor histidine kinase"/>
    <property type="match status" value="1"/>
</dbReference>
<keyword evidence="5" id="KW-0597">Phosphoprotein</keyword>
<dbReference type="SUPFAM" id="SSF158472">
    <property type="entry name" value="HAMP domain-like"/>
    <property type="match status" value="1"/>
</dbReference>
<evidence type="ECO:0000313" key="16">
    <source>
        <dbReference type="EMBL" id="CDM69099.1"/>
    </source>
</evidence>
<reference evidence="16 17" key="1">
    <citation type="submission" date="2013-11" db="EMBL/GenBank/DDBJ databases">
        <title>Complete genome sequence of Clostridum sp. M2/40.</title>
        <authorList>
            <person name="Wibberg D."/>
            <person name="Puehler A."/>
            <person name="Schlueter A."/>
        </authorList>
    </citation>
    <scope>NUCLEOTIDE SEQUENCE [LARGE SCALE GENOMIC DNA]</scope>
    <source>
        <strain evidence="17">M2/40</strain>
    </source>
</reference>
<dbReference type="InterPro" id="IPR003594">
    <property type="entry name" value="HATPase_dom"/>
</dbReference>
<dbReference type="Gene3D" id="6.10.340.10">
    <property type="match status" value="1"/>
</dbReference>
<evidence type="ECO:0000256" key="3">
    <source>
        <dbReference type="ARBA" id="ARBA00012438"/>
    </source>
</evidence>
<dbReference type="EC" id="2.7.13.3" evidence="3"/>
<keyword evidence="6" id="KW-0808">Transferase</keyword>
<dbReference type="GO" id="GO:0005886">
    <property type="term" value="C:plasma membrane"/>
    <property type="evidence" value="ECO:0007669"/>
    <property type="project" value="UniProtKB-SubCell"/>
</dbReference>
<dbReference type="SMART" id="SM00304">
    <property type="entry name" value="HAMP"/>
    <property type="match status" value="1"/>
</dbReference>
<dbReference type="Gene3D" id="3.30.565.10">
    <property type="entry name" value="Histidine kinase-like ATPase, C-terminal domain"/>
    <property type="match status" value="1"/>
</dbReference>
<dbReference type="CDD" id="cd00130">
    <property type="entry name" value="PAS"/>
    <property type="match status" value="1"/>
</dbReference>
<dbReference type="SUPFAM" id="SSF47384">
    <property type="entry name" value="Homodimeric domain of signal transducing histidine kinase"/>
    <property type="match status" value="1"/>
</dbReference>
<dbReference type="CDD" id="cd00075">
    <property type="entry name" value="HATPase"/>
    <property type="match status" value="1"/>
</dbReference>
<feature type="domain" description="HAMP" evidence="15">
    <location>
        <begin position="178"/>
        <end position="230"/>
    </location>
</feature>
<feature type="domain" description="Histidine kinase" evidence="13">
    <location>
        <begin position="353"/>
        <end position="566"/>
    </location>
</feature>
<name>W6RZQ4_9CLOT</name>
<keyword evidence="8 16" id="KW-0418">Kinase</keyword>
<evidence type="ECO:0000256" key="12">
    <source>
        <dbReference type="SAM" id="Phobius"/>
    </source>
</evidence>
<dbReference type="CDD" id="cd06225">
    <property type="entry name" value="HAMP"/>
    <property type="match status" value="1"/>
</dbReference>
<feature type="domain" description="PAS" evidence="14">
    <location>
        <begin position="235"/>
        <end position="275"/>
    </location>
</feature>
<dbReference type="eggNOG" id="COG5002">
    <property type="taxonomic scope" value="Bacteria"/>
</dbReference>
<protein>
    <recommendedName>
        <fullName evidence="3">histidine kinase</fullName>
        <ecNumber evidence="3">2.7.13.3</ecNumber>
    </recommendedName>
</protein>
<dbReference type="InterPro" id="IPR035965">
    <property type="entry name" value="PAS-like_dom_sf"/>
</dbReference>
<keyword evidence="7" id="KW-0547">Nucleotide-binding</keyword>
<dbReference type="OrthoDB" id="9813151at2"/>
<keyword evidence="4" id="KW-1003">Cell membrane</keyword>
<dbReference type="NCBIfam" id="NF046044">
    <property type="entry name" value="PnpS"/>
    <property type="match status" value="1"/>
</dbReference>
<evidence type="ECO:0000256" key="6">
    <source>
        <dbReference type="ARBA" id="ARBA00022679"/>
    </source>
</evidence>
<organism evidence="16 17">
    <name type="scientific">Clostridium bornimense</name>
    <dbReference type="NCBI Taxonomy" id="1216932"/>
    <lineage>
        <taxon>Bacteria</taxon>
        <taxon>Bacillati</taxon>
        <taxon>Bacillota</taxon>
        <taxon>Clostridia</taxon>
        <taxon>Eubacteriales</taxon>
        <taxon>Clostridiaceae</taxon>
        <taxon>Clostridium</taxon>
    </lineage>
</organism>
<dbReference type="GO" id="GO:0000155">
    <property type="term" value="F:phosphorelay sensor kinase activity"/>
    <property type="evidence" value="ECO:0007669"/>
    <property type="project" value="InterPro"/>
</dbReference>
<dbReference type="InterPro" id="IPR036097">
    <property type="entry name" value="HisK_dim/P_sf"/>
</dbReference>
<dbReference type="GO" id="GO:0005524">
    <property type="term" value="F:ATP binding"/>
    <property type="evidence" value="ECO:0007669"/>
    <property type="project" value="UniProtKB-KW"/>
</dbReference>
<comment type="catalytic activity">
    <reaction evidence="1">
        <text>ATP + protein L-histidine = ADP + protein N-phospho-L-histidine.</text>
        <dbReference type="EC" id="2.7.13.3"/>
    </reaction>
</comment>
<dbReference type="PATRIC" id="fig|1216932.3.peg.1940"/>
<dbReference type="SMART" id="SM00387">
    <property type="entry name" value="HATPase_c"/>
    <property type="match status" value="1"/>
</dbReference>
<evidence type="ECO:0000259" key="15">
    <source>
        <dbReference type="PROSITE" id="PS50885"/>
    </source>
</evidence>
<keyword evidence="11 12" id="KW-0472">Membrane</keyword>
<evidence type="ECO:0000256" key="8">
    <source>
        <dbReference type="ARBA" id="ARBA00022777"/>
    </source>
</evidence>
<dbReference type="SUPFAM" id="SSF55874">
    <property type="entry name" value="ATPase domain of HSP90 chaperone/DNA topoisomerase II/histidine kinase"/>
    <property type="match status" value="1"/>
</dbReference>
<evidence type="ECO:0000256" key="1">
    <source>
        <dbReference type="ARBA" id="ARBA00000085"/>
    </source>
</evidence>